<dbReference type="EMBL" id="SMJU01000001">
    <property type="protein sequence ID" value="TDB68996.1"/>
    <property type="molecule type" value="Genomic_DNA"/>
</dbReference>
<feature type="chain" id="PRO_5020921372" evidence="1">
    <location>
        <begin position="21"/>
        <end position="182"/>
    </location>
</feature>
<evidence type="ECO:0000313" key="2">
    <source>
        <dbReference type="EMBL" id="TDB68996.1"/>
    </source>
</evidence>
<sequence length="182" mass="21144">MKFKIFFFFILAAWLTGCGASDDKVSAYFSGQDADTLLTNMVTYMHAYAPGATNETRFDEKFRAFYQNQATKYTIENYYITPDSTHYFFVSRPVGGGNLYQRGVGGRFRLKPGSLMPTGFEEMWCTPHFKEKTVIQERGKYIFKEMIAKGNVEHLLEMKHYIEWPDATLVYDTGIHEWVSRK</sequence>
<keyword evidence="1" id="KW-0732">Signal</keyword>
<dbReference type="PROSITE" id="PS51257">
    <property type="entry name" value="PROKAR_LIPOPROTEIN"/>
    <property type="match status" value="1"/>
</dbReference>
<gene>
    <name evidence="2" type="ORF">EZE20_01260</name>
</gene>
<feature type="signal peptide" evidence="1">
    <location>
        <begin position="1"/>
        <end position="20"/>
    </location>
</feature>
<evidence type="ECO:0000256" key="1">
    <source>
        <dbReference type="SAM" id="SignalP"/>
    </source>
</evidence>
<dbReference type="RefSeq" id="WP_132113652.1">
    <property type="nucleotide sequence ID" value="NZ_SMJU01000001.1"/>
</dbReference>
<organism evidence="2 3">
    <name type="scientific">Arundinibacter roseus</name>
    <dbReference type="NCBI Taxonomy" id="2070510"/>
    <lineage>
        <taxon>Bacteria</taxon>
        <taxon>Pseudomonadati</taxon>
        <taxon>Bacteroidota</taxon>
        <taxon>Cytophagia</taxon>
        <taxon>Cytophagales</taxon>
        <taxon>Spirosomataceae</taxon>
        <taxon>Arundinibacter</taxon>
    </lineage>
</organism>
<keyword evidence="3" id="KW-1185">Reference proteome</keyword>
<dbReference type="AlphaFoldDB" id="A0A4R4KPZ0"/>
<comment type="caution">
    <text evidence="2">The sequence shown here is derived from an EMBL/GenBank/DDBJ whole genome shotgun (WGS) entry which is preliminary data.</text>
</comment>
<dbReference type="OrthoDB" id="943369at2"/>
<evidence type="ECO:0000313" key="3">
    <source>
        <dbReference type="Proteomes" id="UP000295706"/>
    </source>
</evidence>
<dbReference type="Proteomes" id="UP000295706">
    <property type="component" value="Unassembled WGS sequence"/>
</dbReference>
<protein>
    <submittedName>
        <fullName evidence="2">Uncharacterized protein</fullName>
    </submittedName>
</protein>
<proteinExistence type="predicted"/>
<name>A0A4R4KPZ0_9BACT</name>
<reference evidence="2 3" key="1">
    <citation type="submission" date="2019-02" db="EMBL/GenBank/DDBJ databases">
        <title>Arundinibacter roseus gen. nov., sp. nov., a new member of the family Cytophagaceae.</title>
        <authorList>
            <person name="Szuroczki S."/>
            <person name="Khayer B."/>
            <person name="Sproer C."/>
            <person name="Toumi M."/>
            <person name="Szabo A."/>
            <person name="Felfoldi T."/>
            <person name="Schumann P."/>
            <person name="Toth E."/>
        </authorList>
    </citation>
    <scope>NUCLEOTIDE SEQUENCE [LARGE SCALE GENOMIC DNA]</scope>
    <source>
        <strain evidence="2 3">DMA-k-7a</strain>
    </source>
</reference>
<accession>A0A4R4KPZ0</accession>